<reference evidence="2" key="3">
    <citation type="submission" date="2010-08" db="EMBL/GenBank/DDBJ databases">
        <authorList>
            <person name="Durkin A.S."/>
            <person name="Nelson K.E."/>
            <person name="Morrison M."/>
            <person name="Forsberg C.W."/>
            <person name="Wilson D.B."/>
            <person name="Russell J.B."/>
            <person name="Cann I.K.O."/>
            <person name="Mackie R.I."/>
            <person name="White B.A."/>
        </authorList>
    </citation>
    <scope>NUCLEOTIDE SEQUENCE</scope>
    <source>
        <strain evidence="2">S85</strain>
    </source>
</reference>
<evidence type="ECO:0000313" key="2">
    <source>
        <dbReference type="EMBL" id="ADL26674.1"/>
    </source>
</evidence>
<dbReference type="eggNOG" id="ENOG502Z8SZ">
    <property type="taxonomic scope" value="Bacteria"/>
</dbReference>
<sequence length="642" mass="76064">MTKDFLEHITFNKRSVLHQYHMFQRAIPILDSFDSSNNYDLNQVIELSNIVQIVKSIDCPTNITPEKFNEYRKETDAISRFVSSYFQQLDLSDIENIFQSIWTYYSLDLLKLLERFDLLKNIPNSGVQNLLNKKLIPLFCILECKGWVKKYNQVITDYMMDNKDAAEIIIKYYLVKDFAEKESIVFPKVLTEEKKISVLNYYVDGAFEPHPNYLELIENAPIIPGLNIDDRLRLKAKKAKEKYWEKHFSERSSFSYGCIASFKEIDEEKNESYNETDHHVYCTYSKKWVREHHDFPTLLNNFIFLFGFFDSELRCQFVLKKKSIIDELLAESEGIKHYPIRSQFTKNRMIYYKILSTYKEELENYGICIEDLFDYFFGDYLKENFGISDFEFKKPSKSVSLSERIKLLYIEMDGILKQLKYYMEDGCVDKELVAISSNPVRIGELKSFLKQKYAYVKGESLKKEMRFLFSFNLLFGMNFAWSGYNSLVEIIAKEHLFITDFAEQARVWIKWLIERGALLLEADNSLGIDIDRCSLLYNLYENEVVCFAHQKGKQKEILKELVEKEEVEVESTIFSRQERDYYNFVLNKKEFSNSLDLRNTFLHGSFFGSEEELQQAYIETLKVFIMIVVKVNEEFCLKYFGK</sequence>
<organism evidence="2 3">
    <name type="scientific">Fibrobacter succinogenes (strain ATCC 19169 / S85)</name>
    <dbReference type="NCBI Taxonomy" id="59374"/>
    <lineage>
        <taxon>Bacteria</taxon>
        <taxon>Pseudomonadati</taxon>
        <taxon>Fibrobacterota</taxon>
        <taxon>Fibrobacteria</taxon>
        <taxon>Fibrobacterales</taxon>
        <taxon>Fibrobacteraceae</taxon>
        <taxon>Fibrobacter</taxon>
    </lineage>
</organism>
<dbReference type="KEGG" id="fsu:Fisuc_1341"/>
<dbReference type="EMBL" id="CP001792">
    <property type="protein sequence ID" value="ACX74939.1"/>
    <property type="molecule type" value="Genomic_DNA"/>
</dbReference>
<gene>
    <name evidence="1" type="ordered locus">Fisuc_1341</name>
    <name evidence="2" type="ordered locus">FSU_1808</name>
</gene>
<evidence type="ECO:0000313" key="3">
    <source>
        <dbReference type="Proteomes" id="UP000000517"/>
    </source>
</evidence>
<dbReference type="Proteomes" id="UP000001497">
    <property type="component" value="Chromosome"/>
</dbReference>
<evidence type="ECO:0000313" key="4">
    <source>
        <dbReference type="Proteomes" id="UP000001497"/>
    </source>
</evidence>
<reference evidence="3" key="2">
    <citation type="submission" date="2010-08" db="EMBL/GenBank/DDBJ databases">
        <title>Complete sequence of Fibrobacter succinogenes subsp. succinogenes S85.</title>
        <authorList>
            <person name="Durkin A.S."/>
            <person name="Nelson K.E."/>
            <person name="Morrison M."/>
            <person name="Forsberg C.W."/>
            <person name="Wilson D.B."/>
            <person name="Russell J.B."/>
            <person name="Cann I.K.O."/>
            <person name="Mackie R.I."/>
            <person name="White B.A."/>
        </authorList>
    </citation>
    <scope>NUCLEOTIDE SEQUENCE [LARGE SCALE GENOMIC DNA]</scope>
    <source>
        <strain evidence="3">ATCC 19169 / S85</strain>
    </source>
</reference>
<name>C9RQV3_FIBSS</name>
<accession>C9RQV3</accession>
<proteinExistence type="predicted"/>
<reference evidence="1 4" key="1">
    <citation type="submission" date="2009-10" db="EMBL/GenBank/DDBJ databases">
        <title>Complete sequence of Fibrobacter succinogenes subsp. succinogenes S85.</title>
        <authorList>
            <consortium name="US DOE Joint Genome Institute"/>
            <person name="Lucas S."/>
            <person name="Copeland A."/>
            <person name="Lapidus A."/>
            <person name="Glavina del Rio T."/>
            <person name="Tice H."/>
            <person name="Bruce D."/>
            <person name="Goodwin L."/>
            <person name="Pitluck S."/>
            <person name="Chertkov O."/>
            <person name="Detter J.C."/>
            <person name="Han C."/>
            <person name="Tapia R."/>
            <person name="Larimer F."/>
            <person name="Land M."/>
            <person name="Hauser L."/>
            <person name="Kyrpides N."/>
            <person name="Mikhailova N."/>
            <person name="Weimer P.J."/>
            <person name="Stevenson D.M."/>
            <person name="Boyum J."/>
            <person name="Brumm P.I."/>
            <person name="Mead D."/>
        </authorList>
    </citation>
    <scope>NUCLEOTIDE SEQUENCE [LARGE SCALE GENOMIC DNA]</scope>
    <source>
        <strain evidence="4">ATCC 19169 / S85</strain>
        <strain evidence="1">S85</strain>
    </source>
</reference>
<dbReference type="AlphaFoldDB" id="C9RQV3"/>
<evidence type="ECO:0000313" key="1">
    <source>
        <dbReference type="EMBL" id="ACX74939.1"/>
    </source>
</evidence>
<dbReference type="HOGENOM" id="CLU_027481_0_0_0"/>
<dbReference type="Proteomes" id="UP000000517">
    <property type="component" value="Chromosome"/>
</dbReference>
<dbReference type="STRING" id="59374.FSU_1808"/>
<dbReference type="EMBL" id="CP002158">
    <property type="protein sequence ID" value="ADL26674.1"/>
    <property type="molecule type" value="Genomic_DNA"/>
</dbReference>
<dbReference type="RefSeq" id="WP_014546044.1">
    <property type="nucleotide sequence ID" value="NC_013410.1"/>
</dbReference>
<dbReference type="OrthoDB" id="2846443at2"/>
<protein>
    <submittedName>
        <fullName evidence="2">Uncharacterized protein</fullName>
    </submittedName>
</protein>
<keyword evidence="4" id="KW-1185">Reference proteome</keyword>
<dbReference type="KEGG" id="fsc:FSU_1808"/>